<keyword evidence="3" id="KW-1185">Reference proteome</keyword>
<proteinExistence type="predicted"/>
<evidence type="ECO:0000313" key="3">
    <source>
        <dbReference type="Proteomes" id="UP000015525"/>
    </source>
</evidence>
<dbReference type="Proteomes" id="UP000015525">
    <property type="component" value="Unassembled WGS sequence"/>
</dbReference>
<dbReference type="Pfam" id="PF00196">
    <property type="entry name" value="GerE"/>
    <property type="match status" value="1"/>
</dbReference>
<comment type="caution">
    <text evidence="2">The sequence shown here is derived from an EMBL/GenBank/DDBJ whole genome shotgun (WGS) entry which is preliminary data.</text>
</comment>
<dbReference type="SMART" id="SM00421">
    <property type="entry name" value="HTH_LUXR"/>
    <property type="match status" value="1"/>
</dbReference>
<dbReference type="AlphaFoldDB" id="T0GSD6"/>
<accession>T0GSD6</accession>
<gene>
    <name evidence="2" type="ORF">L288_15610</name>
</gene>
<dbReference type="PATRIC" id="fig|1329909.3.peg.3002"/>
<sequence>MAVAAAWQDKNYEALISALGTASLGEVILRAADDISDVDELFGFWIANDGPPVQLASSGHRGSSRRRASLYSSGFHAMDPLLRLVRTMPEQAPIMSASIAAKDIDDPLYRRECFDRPGLKEKIAFVQTYGSRHYVLSFYCGRGLREAQVDRLAALAALSLPILKRHGELLGDEVGLSLTQKIEHRLARAYPRLTSRERQVCARSLAGMTAEATAIDLGVAETSVLTYRRRAYERYGISSAGQLLENLLS</sequence>
<organism evidence="2 3">
    <name type="scientific">Sphingobium quisquiliarum P25</name>
    <dbReference type="NCBI Taxonomy" id="1329909"/>
    <lineage>
        <taxon>Bacteria</taxon>
        <taxon>Pseudomonadati</taxon>
        <taxon>Pseudomonadota</taxon>
        <taxon>Alphaproteobacteria</taxon>
        <taxon>Sphingomonadales</taxon>
        <taxon>Sphingomonadaceae</taxon>
        <taxon>Sphingobium</taxon>
    </lineage>
</organism>
<dbReference type="EMBL" id="ATHO01000141">
    <property type="protein sequence ID" value="EQB02858.1"/>
    <property type="molecule type" value="Genomic_DNA"/>
</dbReference>
<dbReference type="InterPro" id="IPR000792">
    <property type="entry name" value="Tscrpt_reg_LuxR_C"/>
</dbReference>
<dbReference type="InterPro" id="IPR016032">
    <property type="entry name" value="Sig_transdc_resp-reg_C-effctor"/>
</dbReference>
<evidence type="ECO:0000259" key="1">
    <source>
        <dbReference type="SMART" id="SM00421"/>
    </source>
</evidence>
<feature type="domain" description="HTH luxR-type" evidence="1">
    <location>
        <begin position="190"/>
        <end position="247"/>
    </location>
</feature>
<dbReference type="GO" id="GO:0006355">
    <property type="term" value="P:regulation of DNA-templated transcription"/>
    <property type="evidence" value="ECO:0007669"/>
    <property type="project" value="InterPro"/>
</dbReference>
<dbReference type="InterPro" id="IPR036388">
    <property type="entry name" value="WH-like_DNA-bd_sf"/>
</dbReference>
<dbReference type="GO" id="GO:0003677">
    <property type="term" value="F:DNA binding"/>
    <property type="evidence" value="ECO:0007669"/>
    <property type="project" value="InterPro"/>
</dbReference>
<protein>
    <recommendedName>
        <fullName evidence="1">HTH luxR-type domain-containing protein</fullName>
    </recommendedName>
</protein>
<name>T0GSD6_9SPHN</name>
<dbReference type="RefSeq" id="WP_021239179.1">
    <property type="nucleotide sequence ID" value="NZ_ATHO01000141.1"/>
</dbReference>
<dbReference type="SUPFAM" id="SSF46894">
    <property type="entry name" value="C-terminal effector domain of the bipartite response regulators"/>
    <property type="match status" value="1"/>
</dbReference>
<dbReference type="Gene3D" id="1.10.10.10">
    <property type="entry name" value="Winged helix-like DNA-binding domain superfamily/Winged helix DNA-binding domain"/>
    <property type="match status" value="1"/>
</dbReference>
<reference evidence="2 3" key="1">
    <citation type="journal article" date="2013" name="Genome Announc.">
        <title>Draft Genome Sequence of Sphingobium quisquiliarum Strain P25T, a Novel Hexachlorocyclohexane (HCH)-Degrading Bacterium Isolated from an HCH Dumpsite.</title>
        <authorList>
            <person name="Kumar Singh A."/>
            <person name="Sangwan N."/>
            <person name="Sharma A."/>
            <person name="Gupta V."/>
            <person name="Khurana J.P."/>
            <person name="Lal R."/>
        </authorList>
    </citation>
    <scope>NUCLEOTIDE SEQUENCE [LARGE SCALE GENOMIC DNA]</scope>
    <source>
        <strain evidence="2 3">P25</strain>
    </source>
</reference>
<evidence type="ECO:0000313" key="2">
    <source>
        <dbReference type="EMBL" id="EQB02858.1"/>
    </source>
</evidence>